<protein>
    <recommendedName>
        <fullName evidence="3">Tetratricopeptide repeat protein</fullName>
    </recommendedName>
</protein>
<gene>
    <name evidence="1" type="ORF">NOX80_07005</name>
</gene>
<dbReference type="PROSITE" id="PS51257">
    <property type="entry name" value="PROKAR_LIPOPROTEIN"/>
    <property type="match status" value="1"/>
</dbReference>
<dbReference type="RefSeq" id="WP_256552595.1">
    <property type="nucleotide sequence ID" value="NZ_CP101751.1"/>
</dbReference>
<name>A0ABY5IZL2_9FLAO</name>
<dbReference type="EMBL" id="CP101751">
    <property type="protein sequence ID" value="UUC46941.1"/>
    <property type="molecule type" value="Genomic_DNA"/>
</dbReference>
<dbReference type="Proteomes" id="UP001059844">
    <property type="component" value="Chromosome"/>
</dbReference>
<proteinExistence type="predicted"/>
<sequence length="685" mass="80329">MIKKYFKKVLVGFSLLAGVTYTVIYACADGYFGYDSESSFTPETYVDQSYLPLFYTDEMFYEIGHDEAYSSRFNDDIVAEWDTYLGGKIKKEELTYLIVNDSAHTELANLYDVAFNKKKATFPDRKIDLKNKKVKDFLEFMYYAKQIEKHTTISYNYWDYENRSIPQVAPQLIRTMEQKFEQTRDAFLKNRYWFQTMKACFYSTSRAQTISFFEKTKNLVPKNTLYYRGLSYVAGIYYKEKNYAKSNYLYALVFDKCPALRVVTAYNFHPQEQTDFEAALKMAQNNDEKVALWAMLGYYTDERAAIEAIYTLNPKSEHMEYLLTRLVNIEEVRLNQETFKSVPEYKRTVRTKLDKGKLALVNKIAGEEKTAKPYLWHIAAGYLNVFNGDYKQADQLFEKAGSKAPKSELSDKQLRLLKLINKLSKQTKMNAEAEALLLPDLKWLFQEVPNTHDYENPFRYQKALDWSKQYVASLYKEQKNEVMSELFFRDGRFFETVKNQEAMKVFLSKSNKSEWEQMAVKLYDVNLSDIYQYQGMMSAYANKMDQAITYMEQSEGKKDTLPGNPFNGKIKDCNDCDHVAYQKIKYTRLSFLQKIKEMQDKLATGEDVYSNSLLLGNAFYNMTYYGNARAFYYGNISNQWGNFIDEFYKPYLLNPTLANDYYKKAFEAATTPEQKSKMPLFDGKM</sequence>
<keyword evidence="2" id="KW-1185">Reference proteome</keyword>
<organism evidence="1 2">
    <name type="scientific">Flavobacterium cerinum</name>
    <dbReference type="NCBI Taxonomy" id="2502784"/>
    <lineage>
        <taxon>Bacteria</taxon>
        <taxon>Pseudomonadati</taxon>
        <taxon>Bacteroidota</taxon>
        <taxon>Flavobacteriia</taxon>
        <taxon>Flavobacteriales</taxon>
        <taxon>Flavobacteriaceae</taxon>
        <taxon>Flavobacterium</taxon>
    </lineage>
</organism>
<reference evidence="1" key="1">
    <citation type="submission" date="2022-07" db="EMBL/GenBank/DDBJ databases">
        <title>Isolation, identification, and degradation of a PFOSA degrading strain from sewage treatment plant.</title>
        <authorList>
            <person name="Zhang L."/>
            <person name="Huo Y."/>
        </authorList>
    </citation>
    <scope>NUCLEOTIDE SEQUENCE</scope>
    <source>
        <strain evidence="1">C1</strain>
    </source>
</reference>
<evidence type="ECO:0000313" key="2">
    <source>
        <dbReference type="Proteomes" id="UP001059844"/>
    </source>
</evidence>
<accession>A0ABY5IZL2</accession>
<evidence type="ECO:0000313" key="1">
    <source>
        <dbReference type="EMBL" id="UUC46941.1"/>
    </source>
</evidence>
<evidence type="ECO:0008006" key="3">
    <source>
        <dbReference type="Google" id="ProtNLM"/>
    </source>
</evidence>